<evidence type="ECO:0000256" key="1">
    <source>
        <dbReference type="SAM" id="MobiDB-lite"/>
    </source>
</evidence>
<sequence>MSNKMQRNDDSKSEDTPPKRRNSTADKRVRERQLGSQTSESYETLESTTDSCLLQQDEYPNLLLILLSPYSWFLIPTDSTTAIYRQKLEVWVSDAFQTPGIVE</sequence>
<accession>A0AAV4S437</accession>
<name>A0AAV4S437_CAEEX</name>
<dbReference type="Proteomes" id="UP001054945">
    <property type="component" value="Unassembled WGS sequence"/>
</dbReference>
<dbReference type="EMBL" id="BPLR01009004">
    <property type="protein sequence ID" value="GIY28933.1"/>
    <property type="molecule type" value="Genomic_DNA"/>
</dbReference>
<feature type="region of interest" description="Disordered" evidence="1">
    <location>
        <begin position="1"/>
        <end position="50"/>
    </location>
</feature>
<evidence type="ECO:0000313" key="2">
    <source>
        <dbReference type="EMBL" id="GIY28933.1"/>
    </source>
</evidence>
<feature type="compositionally biased region" description="Basic and acidic residues" evidence="1">
    <location>
        <begin position="1"/>
        <end position="33"/>
    </location>
</feature>
<gene>
    <name evidence="2" type="ORF">CEXT_354761</name>
</gene>
<organism evidence="2 3">
    <name type="scientific">Caerostris extrusa</name>
    <name type="common">Bark spider</name>
    <name type="synonym">Caerostris bankana</name>
    <dbReference type="NCBI Taxonomy" id="172846"/>
    <lineage>
        <taxon>Eukaryota</taxon>
        <taxon>Metazoa</taxon>
        <taxon>Ecdysozoa</taxon>
        <taxon>Arthropoda</taxon>
        <taxon>Chelicerata</taxon>
        <taxon>Arachnida</taxon>
        <taxon>Araneae</taxon>
        <taxon>Araneomorphae</taxon>
        <taxon>Entelegynae</taxon>
        <taxon>Araneoidea</taxon>
        <taxon>Araneidae</taxon>
        <taxon>Caerostris</taxon>
    </lineage>
</organism>
<reference evidence="2 3" key="1">
    <citation type="submission" date="2021-06" db="EMBL/GenBank/DDBJ databases">
        <title>Caerostris extrusa draft genome.</title>
        <authorList>
            <person name="Kono N."/>
            <person name="Arakawa K."/>
        </authorList>
    </citation>
    <scope>NUCLEOTIDE SEQUENCE [LARGE SCALE GENOMIC DNA]</scope>
</reference>
<dbReference type="AlphaFoldDB" id="A0AAV4S437"/>
<evidence type="ECO:0000313" key="3">
    <source>
        <dbReference type="Proteomes" id="UP001054945"/>
    </source>
</evidence>
<proteinExistence type="predicted"/>
<keyword evidence="3" id="KW-1185">Reference proteome</keyword>
<protein>
    <submittedName>
        <fullName evidence="2">Uncharacterized protein</fullName>
    </submittedName>
</protein>
<feature type="compositionally biased region" description="Low complexity" evidence="1">
    <location>
        <begin position="36"/>
        <end position="50"/>
    </location>
</feature>
<comment type="caution">
    <text evidence="2">The sequence shown here is derived from an EMBL/GenBank/DDBJ whole genome shotgun (WGS) entry which is preliminary data.</text>
</comment>